<protein>
    <recommendedName>
        <fullName evidence="3">T9SS type A sorting domain-containing protein</fullName>
    </recommendedName>
</protein>
<evidence type="ECO:0000313" key="2">
    <source>
        <dbReference type="EMBL" id="HFJ53641.1"/>
    </source>
</evidence>
<organism evidence="2">
    <name type="scientific">candidate division WOR-3 bacterium</name>
    <dbReference type="NCBI Taxonomy" id="2052148"/>
    <lineage>
        <taxon>Bacteria</taxon>
        <taxon>Bacteria division WOR-3</taxon>
    </lineage>
</organism>
<name>A0A7C3IUW3_UNCW3</name>
<dbReference type="EMBL" id="DSTU01000004">
    <property type="protein sequence ID" value="HFJ53641.1"/>
    <property type="molecule type" value="Genomic_DNA"/>
</dbReference>
<sequence>MNRILFWGLIFFCGYVLAADVGVVAITGPAEPRVQPGQETVLAAIVRNFGSQPVGGYAVVFQVDSSGQMIYEETATPDSLPPGGERTVSSPRVWVPQPVLWSGYTLRVYTRHHGDSFPGNDTLEMRVLFTSDTVRAFFSELGVPVIDGNIEPEEWSWAGFMSSANFARRGNSSIQHQSYAWYMGSDSFLYAAFSLPEITTRSPAGEICLFIDENNNSRWEPDSSEGNYQIVIDSGGVDRVYYYPWTSSGPSSVPLPVPGALAASSVSSGNLQFECRIPFGSERWQLNLHPDADTCRLFFFQKDAREFHGWWPMMVDDTAGWQDPAFYGKLLLTPLQSDFGWRRIISPAGIVDTNIFVLPRAELAGFGSGGRVRVWFYIYTPDSARVYADSDEVFFPAGGGAIIVDFDSFYVNNRTGIWTTRCSLYSRYDINSQNDVRTGYFIVSGQGVAEDRNWGDNTGLAVFPQVVSERVRVRNAEAGNLLLYDATGRLRLEQLLRQSSAGEVDVDLQSLEPGIYFIRLPGSRSVVRKLLFVRK</sequence>
<reference evidence="2" key="1">
    <citation type="journal article" date="2020" name="mSystems">
        <title>Genome- and Community-Level Interaction Insights into Carbon Utilization and Element Cycling Functions of Hydrothermarchaeota in Hydrothermal Sediment.</title>
        <authorList>
            <person name="Zhou Z."/>
            <person name="Liu Y."/>
            <person name="Xu W."/>
            <person name="Pan J."/>
            <person name="Luo Z.H."/>
            <person name="Li M."/>
        </authorList>
    </citation>
    <scope>NUCLEOTIDE SEQUENCE [LARGE SCALE GENOMIC DNA]</scope>
    <source>
        <strain evidence="1">SpSt-265</strain>
        <strain evidence="2">SpSt-465</strain>
    </source>
</reference>
<dbReference type="AlphaFoldDB" id="A0A7C3IUW3"/>
<dbReference type="SUPFAM" id="SSF49344">
    <property type="entry name" value="CBD9-like"/>
    <property type="match status" value="1"/>
</dbReference>
<dbReference type="Gene3D" id="2.60.40.10">
    <property type="entry name" value="Immunoglobulins"/>
    <property type="match status" value="1"/>
</dbReference>
<proteinExistence type="predicted"/>
<comment type="caution">
    <text evidence="2">The sequence shown here is derived from an EMBL/GenBank/DDBJ whole genome shotgun (WGS) entry which is preliminary data.</text>
</comment>
<evidence type="ECO:0000313" key="1">
    <source>
        <dbReference type="EMBL" id="HEA87803.1"/>
    </source>
</evidence>
<accession>A0A7C3IUW3</accession>
<dbReference type="InterPro" id="IPR013783">
    <property type="entry name" value="Ig-like_fold"/>
</dbReference>
<gene>
    <name evidence="1" type="ORF">ENP94_07355</name>
    <name evidence="2" type="ORF">ENS16_03000</name>
</gene>
<evidence type="ECO:0008006" key="3">
    <source>
        <dbReference type="Google" id="ProtNLM"/>
    </source>
</evidence>
<dbReference type="EMBL" id="DSLG01000008">
    <property type="protein sequence ID" value="HEA87803.1"/>
    <property type="molecule type" value="Genomic_DNA"/>
</dbReference>